<keyword evidence="2" id="KW-1185">Reference proteome</keyword>
<protein>
    <submittedName>
        <fullName evidence="1">Uncharacterized protein</fullName>
    </submittedName>
</protein>
<proteinExistence type="predicted"/>
<dbReference type="HOGENOM" id="CLU_1355122_0_0_1"/>
<name>A0A0C9YBD9_9AGAM</name>
<accession>A0A0C9YBD9</accession>
<organism evidence="1 2">
    <name type="scientific">Pisolithus microcarpus 441</name>
    <dbReference type="NCBI Taxonomy" id="765257"/>
    <lineage>
        <taxon>Eukaryota</taxon>
        <taxon>Fungi</taxon>
        <taxon>Dikarya</taxon>
        <taxon>Basidiomycota</taxon>
        <taxon>Agaricomycotina</taxon>
        <taxon>Agaricomycetes</taxon>
        <taxon>Agaricomycetidae</taxon>
        <taxon>Boletales</taxon>
        <taxon>Sclerodermatineae</taxon>
        <taxon>Pisolithaceae</taxon>
        <taxon>Pisolithus</taxon>
    </lineage>
</organism>
<dbReference type="Proteomes" id="UP000054018">
    <property type="component" value="Unassembled WGS sequence"/>
</dbReference>
<reference evidence="2" key="2">
    <citation type="submission" date="2015-01" db="EMBL/GenBank/DDBJ databases">
        <title>Evolutionary Origins and Diversification of the Mycorrhizal Mutualists.</title>
        <authorList>
            <consortium name="DOE Joint Genome Institute"/>
            <consortium name="Mycorrhizal Genomics Consortium"/>
            <person name="Kohler A."/>
            <person name="Kuo A."/>
            <person name="Nagy L.G."/>
            <person name="Floudas D."/>
            <person name="Copeland A."/>
            <person name="Barry K.W."/>
            <person name="Cichocki N."/>
            <person name="Veneault-Fourrey C."/>
            <person name="LaButti K."/>
            <person name="Lindquist E.A."/>
            <person name="Lipzen A."/>
            <person name="Lundell T."/>
            <person name="Morin E."/>
            <person name="Murat C."/>
            <person name="Riley R."/>
            <person name="Ohm R."/>
            <person name="Sun H."/>
            <person name="Tunlid A."/>
            <person name="Henrissat B."/>
            <person name="Grigoriev I.V."/>
            <person name="Hibbett D.S."/>
            <person name="Martin F."/>
        </authorList>
    </citation>
    <scope>NUCLEOTIDE SEQUENCE [LARGE SCALE GENOMIC DNA]</scope>
    <source>
        <strain evidence="2">441</strain>
    </source>
</reference>
<gene>
    <name evidence="1" type="ORF">PISMIDRAFT_529561</name>
</gene>
<sequence>MNLTATCHLAQGVGLKNWRASCYSVQRTSRAPLRYNLLWQHHEEIAAFNPAAVLLGLPTPEAVEALAVLAHLKAVLVDYVAVYRQRYLLEFVVALPFHCIVELVVAGRLHHLNLLVCRRLQLQRNPLLLAHDRLLTLGHAVHLHGQQPLVSHPSTLNTAVEAHYPSVLVAACHYLPLKLLVTPMGHLRLSSVYLPTILRPLP</sequence>
<evidence type="ECO:0000313" key="2">
    <source>
        <dbReference type="Proteomes" id="UP000054018"/>
    </source>
</evidence>
<dbReference type="EMBL" id="KN833744">
    <property type="protein sequence ID" value="KIK22020.1"/>
    <property type="molecule type" value="Genomic_DNA"/>
</dbReference>
<evidence type="ECO:0000313" key="1">
    <source>
        <dbReference type="EMBL" id="KIK22020.1"/>
    </source>
</evidence>
<dbReference type="AlphaFoldDB" id="A0A0C9YBD9"/>
<reference evidence="1 2" key="1">
    <citation type="submission" date="2014-04" db="EMBL/GenBank/DDBJ databases">
        <authorList>
            <consortium name="DOE Joint Genome Institute"/>
            <person name="Kuo A."/>
            <person name="Kohler A."/>
            <person name="Costa M.D."/>
            <person name="Nagy L.G."/>
            <person name="Floudas D."/>
            <person name="Copeland A."/>
            <person name="Barry K.W."/>
            <person name="Cichocki N."/>
            <person name="Veneault-Fourrey C."/>
            <person name="LaButti K."/>
            <person name="Lindquist E.A."/>
            <person name="Lipzen A."/>
            <person name="Lundell T."/>
            <person name="Morin E."/>
            <person name="Murat C."/>
            <person name="Sun H."/>
            <person name="Tunlid A."/>
            <person name="Henrissat B."/>
            <person name="Grigoriev I.V."/>
            <person name="Hibbett D.S."/>
            <person name="Martin F."/>
            <person name="Nordberg H.P."/>
            <person name="Cantor M.N."/>
            <person name="Hua S.X."/>
        </authorList>
    </citation>
    <scope>NUCLEOTIDE SEQUENCE [LARGE SCALE GENOMIC DNA]</scope>
    <source>
        <strain evidence="1 2">441</strain>
    </source>
</reference>